<feature type="non-terminal residue" evidence="4">
    <location>
        <position position="1"/>
    </location>
</feature>
<protein>
    <recommendedName>
        <fullName evidence="3">Ketoreductase domain-containing protein</fullName>
    </recommendedName>
</protein>
<dbReference type="PRINTS" id="PR00080">
    <property type="entry name" value="SDRFAMILY"/>
</dbReference>
<dbReference type="PROSITE" id="PS00061">
    <property type="entry name" value="ADH_SHORT"/>
    <property type="match status" value="1"/>
</dbReference>
<dbReference type="FunFam" id="3.40.50.720:FF:000084">
    <property type="entry name" value="Short-chain dehydrogenase reductase"/>
    <property type="match status" value="1"/>
</dbReference>
<dbReference type="SMART" id="SM00822">
    <property type="entry name" value="PKS_KR"/>
    <property type="match status" value="1"/>
</dbReference>
<dbReference type="PANTHER" id="PTHR43639:SF1">
    <property type="entry name" value="SHORT-CHAIN DEHYDROGENASE_REDUCTASE FAMILY PROTEIN"/>
    <property type="match status" value="1"/>
</dbReference>
<dbReference type="PANTHER" id="PTHR43639">
    <property type="entry name" value="OXIDOREDUCTASE, SHORT-CHAIN DEHYDROGENASE/REDUCTASE FAMILY (AFU_ORTHOLOGUE AFUA_5G02870)"/>
    <property type="match status" value="1"/>
</dbReference>
<reference evidence="4" key="1">
    <citation type="submission" date="2018-05" db="EMBL/GenBank/DDBJ databases">
        <authorList>
            <person name="Lanie J.A."/>
            <person name="Ng W.-L."/>
            <person name="Kazmierczak K.M."/>
            <person name="Andrzejewski T.M."/>
            <person name="Davidsen T.M."/>
            <person name="Wayne K.J."/>
            <person name="Tettelin H."/>
            <person name="Glass J.I."/>
            <person name="Rusch D."/>
            <person name="Podicherti R."/>
            <person name="Tsui H.-C.T."/>
            <person name="Winkler M.E."/>
        </authorList>
    </citation>
    <scope>NUCLEOTIDE SEQUENCE</scope>
</reference>
<dbReference type="InterPro" id="IPR002347">
    <property type="entry name" value="SDR_fam"/>
</dbReference>
<evidence type="ECO:0000313" key="4">
    <source>
        <dbReference type="EMBL" id="SVA40058.1"/>
    </source>
</evidence>
<sequence>VPTSAPEDQLTDFIDRVVVVTGGSRGLGRSMVEAFARCGADVVVASRKLPNCETVAAGVVEQTGRRALPVACHVGDWDQCDALVEATYAEFGRCDVLVNNAGSSPLYPSLVQVTPELFDKTIATNLRGTFRLSASFGSRMFDAGGGCIVNVSSISASAPTAVEAIYGAAKAGVHSLTESFARAYAPTVRVNCLQPGPFLTDVSTHWPESSHEGFRQRLALQRAGNAEEIVGAALYLASDAASFTTGSVVKVDGGAVYGTG</sequence>
<dbReference type="EMBL" id="UINC01008912">
    <property type="protein sequence ID" value="SVA40058.1"/>
    <property type="molecule type" value="Genomic_DNA"/>
</dbReference>
<evidence type="ECO:0000256" key="1">
    <source>
        <dbReference type="ARBA" id="ARBA00006484"/>
    </source>
</evidence>
<dbReference type="SUPFAM" id="SSF51735">
    <property type="entry name" value="NAD(P)-binding Rossmann-fold domains"/>
    <property type="match status" value="1"/>
</dbReference>
<evidence type="ECO:0000259" key="3">
    <source>
        <dbReference type="SMART" id="SM00822"/>
    </source>
</evidence>
<dbReference type="AlphaFoldDB" id="A0A381VJU3"/>
<dbReference type="InterPro" id="IPR057326">
    <property type="entry name" value="KR_dom"/>
</dbReference>
<feature type="domain" description="Ketoreductase" evidence="3">
    <location>
        <begin position="16"/>
        <end position="202"/>
    </location>
</feature>
<dbReference type="InterPro" id="IPR020904">
    <property type="entry name" value="Sc_DH/Rdtase_CS"/>
</dbReference>
<dbReference type="GO" id="GO:0016491">
    <property type="term" value="F:oxidoreductase activity"/>
    <property type="evidence" value="ECO:0007669"/>
    <property type="project" value="UniProtKB-KW"/>
</dbReference>
<organism evidence="4">
    <name type="scientific">marine metagenome</name>
    <dbReference type="NCBI Taxonomy" id="408172"/>
    <lineage>
        <taxon>unclassified sequences</taxon>
        <taxon>metagenomes</taxon>
        <taxon>ecological metagenomes</taxon>
    </lineage>
</organism>
<dbReference type="Gene3D" id="3.40.50.720">
    <property type="entry name" value="NAD(P)-binding Rossmann-like Domain"/>
    <property type="match status" value="1"/>
</dbReference>
<evidence type="ECO:0000256" key="2">
    <source>
        <dbReference type="ARBA" id="ARBA00023002"/>
    </source>
</evidence>
<comment type="similarity">
    <text evidence="1">Belongs to the short-chain dehydrogenases/reductases (SDR) family.</text>
</comment>
<dbReference type="CDD" id="cd05233">
    <property type="entry name" value="SDR_c"/>
    <property type="match status" value="1"/>
</dbReference>
<keyword evidence="2" id="KW-0560">Oxidoreductase</keyword>
<gene>
    <name evidence="4" type="ORF">METZ01_LOCUS92912</name>
</gene>
<name>A0A381VJU3_9ZZZZ</name>
<accession>A0A381VJU3</accession>
<dbReference type="Pfam" id="PF13561">
    <property type="entry name" value="adh_short_C2"/>
    <property type="match status" value="1"/>
</dbReference>
<dbReference type="InterPro" id="IPR036291">
    <property type="entry name" value="NAD(P)-bd_dom_sf"/>
</dbReference>
<dbReference type="PRINTS" id="PR00081">
    <property type="entry name" value="GDHRDH"/>
</dbReference>
<proteinExistence type="inferred from homology"/>
<dbReference type="NCBIfam" id="NF005559">
    <property type="entry name" value="PRK07231.1"/>
    <property type="match status" value="1"/>
</dbReference>